<dbReference type="SMART" id="SM00671">
    <property type="entry name" value="SEL1"/>
    <property type="match status" value="1"/>
</dbReference>
<evidence type="ECO:0000313" key="1">
    <source>
        <dbReference type="EMBL" id="MBJ6122489.1"/>
    </source>
</evidence>
<name>A0ABS0XR21_9SPHN</name>
<dbReference type="EMBL" id="JAELXS010000006">
    <property type="protein sequence ID" value="MBJ6122489.1"/>
    <property type="molecule type" value="Genomic_DNA"/>
</dbReference>
<dbReference type="InterPro" id="IPR006597">
    <property type="entry name" value="Sel1-like"/>
</dbReference>
<keyword evidence="2" id="KW-1185">Reference proteome</keyword>
<dbReference type="InterPro" id="IPR011990">
    <property type="entry name" value="TPR-like_helical_dom_sf"/>
</dbReference>
<dbReference type="SUPFAM" id="SSF81901">
    <property type="entry name" value="HCP-like"/>
    <property type="match status" value="1"/>
</dbReference>
<dbReference type="Gene3D" id="1.25.40.10">
    <property type="entry name" value="Tetratricopeptide repeat domain"/>
    <property type="match status" value="1"/>
</dbReference>
<reference evidence="2" key="1">
    <citation type="submission" date="2020-12" db="EMBL/GenBank/DDBJ databases">
        <title>Hymenobacter sp.</title>
        <authorList>
            <person name="Kim M.K."/>
        </authorList>
    </citation>
    <scope>NUCLEOTIDE SEQUENCE [LARGE SCALE GENOMIC DNA]</scope>
    <source>
        <strain evidence="2">BT553</strain>
    </source>
</reference>
<sequence>MANSFKNAQFLMDSRFADAARGDGDALYDLGICYQTGTAGVGVDLIEAHKWFNLAAGAGLEAAQDARAEVAEELTAREISRAQAAARAWLGSMQQRAA</sequence>
<dbReference type="RefSeq" id="WP_199038167.1">
    <property type="nucleotide sequence ID" value="NZ_JAELXS010000006.1"/>
</dbReference>
<proteinExistence type="predicted"/>
<evidence type="ECO:0000313" key="2">
    <source>
        <dbReference type="Proteomes" id="UP000640426"/>
    </source>
</evidence>
<protein>
    <submittedName>
        <fullName evidence="1">SEL1-like repeat protein</fullName>
    </submittedName>
</protein>
<comment type="caution">
    <text evidence="1">The sequence shown here is derived from an EMBL/GenBank/DDBJ whole genome shotgun (WGS) entry which is preliminary data.</text>
</comment>
<organism evidence="1 2">
    <name type="scientific">Sphingomonas mollis</name>
    <dbReference type="NCBI Taxonomy" id="2795726"/>
    <lineage>
        <taxon>Bacteria</taxon>
        <taxon>Pseudomonadati</taxon>
        <taxon>Pseudomonadota</taxon>
        <taxon>Alphaproteobacteria</taxon>
        <taxon>Sphingomonadales</taxon>
        <taxon>Sphingomonadaceae</taxon>
        <taxon>Sphingomonas</taxon>
    </lineage>
</organism>
<accession>A0ABS0XR21</accession>
<gene>
    <name evidence="1" type="ORF">JAO74_11880</name>
</gene>
<dbReference type="Proteomes" id="UP000640426">
    <property type="component" value="Unassembled WGS sequence"/>
</dbReference>
<dbReference type="Pfam" id="PF08238">
    <property type="entry name" value="Sel1"/>
    <property type="match status" value="1"/>
</dbReference>